<feature type="non-terminal residue" evidence="1">
    <location>
        <position position="177"/>
    </location>
</feature>
<name>A0ABR3EHU3_9AGAR</name>
<dbReference type="EMBL" id="JBAHYK010005736">
    <property type="protein sequence ID" value="KAL0562441.1"/>
    <property type="molecule type" value="Genomic_DNA"/>
</dbReference>
<protein>
    <submittedName>
        <fullName evidence="1">Uncharacterized protein</fullName>
    </submittedName>
</protein>
<dbReference type="Proteomes" id="UP001465976">
    <property type="component" value="Unassembled WGS sequence"/>
</dbReference>
<feature type="non-terminal residue" evidence="1">
    <location>
        <position position="1"/>
    </location>
</feature>
<gene>
    <name evidence="1" type="ORF">V5O48_019646</name>
</gene>
<evidence type="ECO:0000313" key="1">
    <source>
        <dbReference type="EMBL" id="KAL0562441.1"/>
    </source>
</evidence>
<organism evidence="1 2">
    <name type="scientific">Marasmius crinis-equi</name>
    <dbReference type="NCBI Taxonomy" id="585013"/>
    <lineage>
        <taxon>Eukaryota</taxon>
        <taxon>Fungi</taxon>
        <taxon>Dikarya</taxon>
        <taxon>Basidiomycota</taxon>
        <taxon>Agaricomycotina</taxon>
        <taxon>Agaricomycetes</taxon>
        <taxon>Agaricomycetidae</taxon>
        <taxon>Agaricales</taxon>
        <taxon>Marasmiineae</taxon>
        <taxon>Marasmiaceae</taxon>
        <taxon>Marasmius</taxon>
    </lineage>
</organism>
<sequence>LPTDHAFVSPPIPAWVDANRSIDVSHPRKQTMKPGDAPRLKTVLPDPAAVVCAPDPARQSSYLAQYAHIRDLLVIRSRVEGGNEVPVPLRASVWRKALSVPFHGMYDRREQPDAKNKQARDHLEASEWLEELFKTYRPDATPAASKDSAVEPQLARKLVFELCAVNFRYQLMGLDEL</sequence>
<evidence type="ECO:0000313" key="2">
    <source>
        <dbReference type="Proteomes" id="UP001465976"/>
    </source>
</evidence>
<comment type="caution">
    <text evidence="1">The sequence shown here is derived from an EMBL/GenBank/DDBJ whole genome shotgun (WGS) entry which is preliminary data.</text>
</comment>
<accession>A0ABR3EHU3</accession>
<keyword evidence="2" id="KW-1185">Reference proteome</keyword>
<proteinExistence type="predicted"/>
<reference evidence="1 2" key="1">
    <citation type="submission" date="2024-02" db="EMBL/GenBank/DDBJ databases">
        <title>A draft genome for the cacao thread blight pathogen Marasmius crinis-equi.</title>
        <authorList>
            <person name="Cohen S.P."/>
            <person name="Baruah I.K."/>
            <person name="Amoako-Attah I."/>
            <person name="Bukari Y."/>
            <person name="Meinhardt L.W."/>
            <person name="Bailey B.A."/>
        </authorList>
    </citation>
    <scope>NUCLEOTIDE SEQUENCE [LARGE SCALE GENOMIC DNA]</scope>
    <source>
        <strain evidence="1 2">GH-76</strain>
    </source>
</reference>